<dbReference type="InterPro" id="IPR006035">
    <property type="entry name" value="Ureohydrolase"/>
</dbReference>
<evidence type="ECO:0000256" key="3">
    <source>
        <dbReference type="PROSITE-ProRule" id="PRU00742"/>
    </source>
</evidence>
<dbReference type="PROSITE" id="PS51409">
    <property type="entry name" value="ARGINASE_2"/>
    <property type="match status" value="1"/>
</dbReference>
<evidence type="ECO:0000256" key="2">
    <source>
        <dbReference type="ARBA" id="ARBA00022801"/>
    </source>
</evidence>
<dbReference type="InterPro" id="IPR023696">
    <property type="entry name" value="Ureohydrolase_dom_sf"/>
</dbReference>
<comment type="caution">
    <text evidence="4">The sequence shown here is derived from an EMBL/GenBank/DDBJ whole genome shotgun (WGS) entry which is preliminary data.</text>
</comment>
<organism evidence="4 5">
    <name type="scientific">Acidaminococcus fermentans</name>
    <dbReference type="NCBI Taxonomy" id="905"/>
    <lineage>
        <taxon>Bacteria</taxon>
        <taxon>Bacillati</taxon>
        <taxon>Bacillota</taxon>
        <taxon>Negativicutes</taxon>
        <taxon>Acidaminococcales</taxon>
        <taxon>Acidaminococcaceae</taxon>
        <taxon>Acidaminococcus</taxon>
    </lineage>
</organism>
<protein>
    <submittedName>
        <fullName evidence="4">Agmatinase</fullName>
    </submittedName>
</protein>
<comment type="similarity">
    <text evidence="3">Belongs to the arginase family.</text>
</comment>
<dbReference type="SUPFAM" id="SSF52768">
    <property type="entry name" value="Arginase/deacetylase"/>
    <property type="match status" value="1"/>
</dbReference>
<evidence type="ECO:0000313" key="4">
    <source>
        <dbReference type="EMBL" id="SDW68189.1"/>
    </source>
</evidence>
<evidence type="ECO:0000256" key="1">
    <source>
        <dbReference type="ARBA" id="ARBA00022723"/>
    </source>
</evidence>
<sequence length="322" mass="34809">MDNFSLQKPLNMAPTGIATFAKTDLAPDIYNLNADIAVLGAPFDLAIQGRTGCRLGPRGIRLGSTRFTYKKGGTYDSERKEFYMDTDKWKVVDCGDADYIPGDLTGTMANLREAVRIIQSQGTMPVVLGGDCAVDFPVLQGLEGIGNFDIIHIDAHLDWTKPLDGQKYFNGSPMRNAAALPYVGRILHLGIRGIGSSGPEDFAEAREHGDGIYSVRDVRKKGIEAILEEFKPAEKAVLCFDIDAMDAVYAPATGSPMFGGFNYDDAVDILEAIARHTELAGMVLTEVAPPFDDVGGTTGYLAARLISDMLGFATKAREKKQG</sequence>
<dbReference type="AlphaFoldDB" id="A0A1H2VJY2"/>
<dbReference type="PANTHER" id="PTHR11358:SF26">
    <property type="entry name" value="GUANIDINO ACID HYDROLASE, MITOCHONDRIAL"/>
    <property type="match status" value="1"/>
</dbReference>
<gene>
    <name evidence="4" type="ORF">SAMN05216495_10461</name>
</gene>
<dbReference type="Gene3D" id="3.40.800.10">
    <property type="entry name" value="Ureohydrolase domain"/>
    <property type="match status" value="1"/>
</dbReference>
<dbReference type="Pfam" id="PF00491">
    <property type="entry name" value="Arginase"/>
    <property type="match status" value="1"/>
</dbReference>
<dbReference type="PIRSF" id="PIRSF036979">
    <property type="entry name" value="Arginase"/>
    <property type="match status" value="1"/>
</dbReference>
<dbReference type="Proteomes" id="UP000182379">
    <property type="component" value="Unassembled WGS sequence"/>
</dbReference>
<keyword evidence="2" id="KW-0378">Hydrolase</keyword>
<reference evidence="4 5" key="1">
    <citation type="submission" date="2016-10" db="EMBL/GenBank/DDBJ databases">
        <authorList>
            <person name="Varghese N."/>
            <person name="Submissions S."/>
        </authorList>
    </citation>
    <scope>NUCLEOTIDE SEQUENCE [LARGE SCALE GENOMIC DNA]</scope>
    <source>
        <strain evidence="4 5">WCC6</strain>
    </source>
</reference>
<accession>A0A1H2VJY2</accession>
<evidence type="ECO:0000313" key="5">
    <source>
        <dbReference type="Proteomes" id="UP000182379"/>
    </source>
</evidence>
<dbReference type="GO" id="GO:0008783">
    <property type="term" value="F:agmatinase activity"/>
    <property type="evidence" value="ECO:0007669"/>
    <property type="project" value="TreeGrafter"/>
</dbReference>
<proteinExistence type="inferred from homology"/>
<dbReference type="PANTHER" id="PTHR11358">
    <property type="entry name" value="ARGINASE/AGMATINASE"/>
    <property type="match status" value="1"/>
</dbReference>
<dbReference type="CDD" id="cd11589">
    <property type="entry name" value="Agmatinase_like_1"/>
    <property type="match status" value="1"/>
</dbReference>
<keyword evidence="1" id="KW-0479">Metal-binding</keyword>
<dbReference type="GO" id="GO:0046872">
    <property type="term" value="F:metal ion binding"/>
    <property type="evidence" value="ECO:0007669"/>
    <property type="project" value="UniProtKB-KW"/>
</dbReference>
<dbReference type="RefSeq" id="WP_074705148.1">
    <property type="nucleotide sequence ID" value="NZ_CALAKB010000006.1"/>
</dbReference>
<dbReference type="EMBL" id="FNOP01000004">
    <property type="protein sequence ID" value="SDW68189.1"/>
    <property type="molecule type" value="Genomic_DNA"/>
</dbReference>
<dbReference type="GO" id="GO:0033389">
    <property type="term" value="P:putrescine biosynthetic process from arginine, via agmatine"/>
    <property type="evidence" value="ECO:0007669"/>
    <property type="project" value="TreeGrafter"/>
</dbReference>
<name>A0A1H2VJY2_ACIFE</name>